<dbReference type="AlphaFoldDB" id="J9BVI4"/>
<protein>
    <submittedName>
        <fullName evidence="2">Uncharacterized protein</fullName>
    </submittedName>
</protein>
<evidence type="ECO:0000256" key="1">
    <source>
        <dbReference type="SAM" id="MobiDB-lite"/>
    </source>
</evidence>
<name>J9BVI4_9ZZZZ</name>
<organism evidence="2">
    <name type="scientific">gut metagenome</name>
    <dbReference type="NCBI Taxonomy" id="749906"/>
    <lineage>
        <taxon>unclassified sequences</taxon>
        <taxon>metagenomes</taxon>
        <taxon>organismal metagenomes</taxon>
    </lineage>
</organism>
<proteinExistence type="predicted"/>
<accession>J9BVI4</accession>
<sequence>MRRKAGSRNRQDEGPAVGSGCAAVLWPGQSVHGGHEGGQQPGGAAQVPSVLGEKIWRKNGNRYAEHCGAAGH</sequence>
<reference evidence="2" key="1">
    <citation type="journal article" date="2012" name="PLoS ONE">
        <title>Gene sets for utilization of primary and secondary nutrition supplies in the distal gut of endangered iberian lynx.</title>
        <authorList>
            <person name="Alcaide M."/>
            <person name="Messina E."/>
            <person name="Richter M."/>
            <person name="Bargiela R."/>
            <person name="Peplies J."/>
            <person name="Huws S.A."/>
            <person name="Newbold C.J."/>
            <person name="Golyshin P.N."/>
            <person name="Simon M.A."/>
            <person name="Lopez G."/>
            <person name="Yakimov M.M."/>
            <person name="Ferrer M."/>
        </authorList>
    </citation>
    <scope>NUCLEOTIDE SEQUENCE</scope>
</reference>
<comment type="caution">
    <text evidence="2">The sequence shown here is derived from an EMBL/GenBank/DDBJ whole genome shotgun (WGS) entry which is preliminary data.</text>
</comment>
<feature type="region of interest" description="Disordered" evidence="1">
    <location>
        <begin position="1"/>
        <end position="47"/>
    </location>
</feature>
<dbReference type="EMBL" id="AMCI01008108">
    <property type="protein sequence ID" value="EJW91550.1"/>
    <property type="molecule type" value="Genomic_DNA"/>
</dbReference>
<gene>
    <name evidence="2" type="ORF">EVA_20343</name>
</gene>
<evidence type="ECO:0000313" key="2">
    <source>
        <dbReference type="EMBL" id="EJW91550.1"/>
    </source>
</evidence>